<reference evidence="2" key="1">
    <citation type="submission" date="2021-03" db="EMBL/GenBank/DDBJ databases">
        <authorList>
            <person name="Bekaert M."/>
        </authorList>
    </citation>
    <scope>NUCLEOTIDE SEQUENCE</scope>
</reference>
<protein>
    <submittedName>
        <fullName evidence="2">Uncharacterized protein</fullName>
    </submittedName>
</protein>
<organism evidence="2 3">
    <name type="scientific">Mytilus edulis</name>
    <name type="common">Blue mussel</name>
    <dbReference type="NCBI Taxonomy" id="6550"/>
    <lineage>
        <taxon>Eukaryota</taxon>
        <taxon>Metazoa</taxon>
        <taxon>Spiralia</taxon>
        <taxon>Lophotrochozoa</taxon>
        <taxon>Mollusca</taxon>
        <taxon>Bivalvia</taxon>
        <taxon>Autobranchia</taxon>
        <taxon>Pteriomorphia</taxon>
        <taxon>Mytilida</taxon>
        <taxon>Mytiloidea</taxon>
        <taxon>Mytilidae</taxon>
        <taxon>Mytilinae</taxon>
        <taxon>Mytilus</taxon>
    </lineage>
</organism>
<feature type="region of interest" description="Disordered" evidence="1">
    <location>
        <begin position="35"/>
        <end position="55"/>
    </location>
</feature>
<sequence length="216" mass="23971">MVAEGFSYNPRNPPEPEELAEMNASFWPVFVNKAQDESAIPQKEGGEDKVQSEQEGRTIVMDEIEEIHYESESLNTETSSKKRKLQSNIADNETNAHHTPKNETALLLGRQVSQLAESQVEHSSSHLKLSQSPQVPTLVVIQYGGLQCMARVSSMTELYKVVKDRFPESGNVSLICEGTVLDDSVCFDLLGHRPHIESQLVASGTFQSQIITGELK</sequence>
<comment type="caution">
    <text evidence="2">The sequence shown here is derived from an EMBL/GenBank/DDBJ whole genome shotgun (WGS) entry which is preliminary data.</text>
</comment>
<evidence type="ECO:0000313" key="2">
    <source>
        <dbReference type="EMBL" id="CAG2227476.1"/>
    </source>
</evidence>
<keyword evidence="3" id="KW-1185">Reference proteome</keyword>
<accession>A0A8S3T1L1</accession>
<dbReference type="AlphaFoldDB" id="A0A8S3T1L1"/>
<name>A0A8S3T1L1_MYTED</name>
<dbReference type="EMBL" id="CAJPWZ010001964">
    <property type="protein sequence ID" value="CAG2227476.1"/>
    <property type="molecule type" value="Genomic_DNA"/>
</dbReference>
<evidence type="ECO:0000256" key="1">
    <source>
        <dbReference type="SAM" id="MobiDB-lite"/>
    </source>
</evidence>
<gene>
    <name evidence="2" type="ORF">MEDL_40483</name>
</gene>
<feature type="region of interest" description="Disordered" evidence="1">
    <location>
        <begin position="70"/>
        <end position="100"/>
    </location>
</feature>
<evidence type="ECO:0000313" key="3">
    <source>
        <dbReference type="Proteomes" id="UP000683360"/>
    </source>
</evidence>
<proteinExistence type="predicted"/>
<dbReference type="Proteomes" id="UP000683360">
    <property type="component" value="Unassembled WGS sequence"/>
</dbReference>
<feature type="compositionally biased region" description="Basic and acidic residues" evidence="1">
    <location>
        <begin position="44"/>
        <end position="55"/>
    </location>
</feature>